<comment type="function">
    <text evidence="1">Specifically methylates the cytosine at position 967 (m5C967) of 16S rRNA.</text>
</comment>
<evidence type="ECO:0000256" key="10">
    <source>
        <dbReference type="ARBA" id="ARBA00030399"/>
    </source>
</evidence>
<evidence type="ECO:0000256" key="3">
    <source>
        <dbReference type="ARBA" id="ARBA00012140"/>
    </source>
</evidence>
<dbReference type="InterPro" id="IPR004573">
    <property type="entry name" value="rRNA_ssu_MeTfrase_B"/>
</dbReference>
<feature type="binding site" evidence="13">
    <location>
        <position position="288"/>
    </location>
    <ligand>
        <name>S-adenosyl-L-methionine</name>
        <dbReference type="ChEBI" id="CHEBI:59789"/>
    </ligand>
</feature>
<keyword evidence="9 13" id="KW-0694">RNA-binding</keyword>
<dbReference type="Gene3D" id="3.40.50.150">
    <property type="entry name" value="Vaccinia Virus protein VP39"/>
    <property type="match status" value="1"/>
</dbReference>
<name>A0A1I1L9W0_9GAMM</name>
<dbReference type="PANTHER" id="PTHR22807">
    <property type="entry name" value="NOP2 YEAST -RELATED NOL1/NOP2/FMU SUN DOMAIN-CONTAINING"/>
    <property type="match status" value="1"/>
</dbReference>
<evidence type="ECO:0000313" key="16">
    <source>
        <dbReference type="Proteomes" id="UP000199046"/>
    </source>
</evidence>
<evidence type="ECO:0000256" key="11">
    <source>
        <dbReference type="ARBA" id="ARBA00031088"/>
    </source>
</evidence>
<dbReference type="GO" id="GO:0005829">
    <property type="term" value="C:cytosol"/>
    <property type="evidence" value="ECO:0007669"/>
    <property type="project" value="TreeGrafter"/>
</dbReference>
<dbReference type="EC" id="2.1.1.176" evidence="3"/>
<dbReference type="STRING" id="402385.SAMN05421848_2334"/>
<comment type="similarity">
    <text evidence="13">Belongs to the class I-like SAM-binding methyltransferase superfamily. RsmB/NOP family.</text>
</comment>
<evidence type="ECO:0000256" key="5">
    <source>
        <dbReference type="ARBA" id="ARBA00022552"/>
    </source>
</evidence>
<dbReference type="InterPro" id="IPR006027">
    <property type="entry name" value="NusB_RsmB_TIM44"/>
</dbReference>
<keyword evidence="8 13" id="KW-0949">S-adenosyl-L-methionine</keyword>
<dbReference type="InterPro" id="IPR049560">
    <property type="entry name" value="MeTrfase_RsmB-F_NOP2_cat"/>
</dbReference>
<reference evidence="16" key="1">
    <citation type="submission" date="2016-10" db="EMBL/GenBank/DDBJ databases">
        <authorList>
            <person name="Varghese N."/>
            <person name="Submissions S."/>
        </authorList>
    </citation>
    <scope>NUCLEOTIDE SEQUENCE [LARGE SCALE GENOMIC DNA]</scope>
    <source>
        <strain evidence="16">DSM 23439</strain>
    </source>
</reference>
<feature type="binding site" evidence="13">
    <location>
        <position position="332"/>
    </location>
    <ligand>
        <name>S-adenosyl-L-methionine</name>
        <dbReference type="ChEBI" id="CHEBI:59789"/>
    </ligand>
</feature>
<dbReference type="EMBL" id="FOLY01000004">
    <property type="protein sequence ID" value="SFC67173.1"/>
    <property type="molecule type" value="Genomic_DNA"/>
</dbReference>
<dbReference type="Gene3D" id="1.10.940.10">
    <property type="entry name" value="NusB-like"/>
    <property type="match status" value="1"/>
</dbReference>
<evidence type="ECO:0000313" key="15">
    <source>
        <dbReference type="EMBL" id="SFC67173.1"/>
    </source>
</evidence>
<evidence type="ECO:0000256" key="1">
    <source>
        <dbReference type="ARBA" id="ARBA00002724"/>
    </source>
</evidence>
<dbReference type="FunFam" id="3.40.50.150:FF:000022">
    <property type="entry name" value="Ribosomal RNA small subunit methyltransferase B"/>
    <property type="match status" value="1"/>
</dbReference>
<evidence type="ECO:0000256" key="2">
    <source>
        <dbReference type="ARBA" id="ARBA00004496"/>
    </source>
</evidence>
<dbReference type="Pfam" id="PF01029">
    <property type="entry name" value="NusB"/>
    <property type="match status" value="1"/>
</dbReference>
<dbReference type="GO" id="GO:0003723">
    <property type="term" value="F:RNA binding"/>
    <property type="evidence" value="ECO:0007669"/>
    <property type="project" value="UniProtKB-UniRule"/>
</dbReference>
<keyword evidence="5" id="KW-0698">rRNA processing</keyword>
<dbReference type="FunFam" id="3.30.70.1170:FF:000002">
    <property type="entry name" value="Ribosomal RNA small subunit methyltransferase B"/>
    <property type="match status" value="1"/>
</dbReference>
<dbReference type="PRINTS" id="PR02008">
    <property type="entry name" value="RCMTFAMILY"/>
</dbReference>
<dbReference type="GO" id="GO:0009383">
    <property type="term" value="F:rRNA (cytosine-C5-)-methyltransferase activity"/>
    <property type="evidence" value="ECO:0007669"/>
    <property type="project" value="TreeGrafter"/>
</dbReference>
<evidence type="ECO:0000256" key="9">
    <source>
        <dbReference type="ARBA" id="ARBA00022884"/>
    </source>
</evidence>
<feature type="binding site" evidence="13">
    <location>
        <begin position="265"/>
        <end position="271"/>
    </location>
    <ligand>
        <name>S-adenosyl-L-methionine</name>
        <dbReference type="ChEBI" id="CHEBI:59789"/>
    </ligand>
</feature>
<dbReference type="OrthoDB" id="9810297at2"/>
<evidence type="ECO:0000256" key="4">
    <source>
        <dbReference type="ARBA" id="ARBA00022490"/>
    </source>
</evidence>
<protein>
    <recommendedName>
        <fullName evidence="3">16S rRNA (cytosine(967)-C(5))-methyltransferase</fullName>
        <ecNumber evidence="3">2.1.1.176</ecNumber>
    </recommendedName>
    <alternativeName>
        <fullName evidence="10">16S rRNA m5C967 methyltransferase</fullName>
    </alternativeName>
    <alternativeName>
        <fullName evidence="11">rRNA (cytosine-C(5)-)-methyltransferase RsmB</fullName>
    </alternativeName>
</protein>
<keyword evidence="7 13" id="KW-0808">Transferase</keyword>
<accession>A0A1I1L9W0</accession>
<dbReference type="GO" id="GO:0006355">
    <property type="term" value="P:regulation of DNA-templated transcription"/>
    <property type="evidence" value="ECO:0007669"/>
    <property type="project" value="InterPro"/>
</dbReference>
<comment type="subcellular location">
    <subcellularLocation>
        <location evidence="2">Cytoplasm</location>
    </subcellularLocation>
</comment>
<dbReference type="InterPro" id="IPR029063">
    <property type="entry name" value="SAM-dependent_MTases_sf"/>
</dbReference>
<dbReference type="Gene3D" id="1.10.287.730">
    <property type="entry name" value="Helix hairpin bin"/>
    <property type="match status" value="1"/>
</dbReference>
<dbReference type="SUPFAM" id="SSF48013">
    <property type="entry name" value="NusB-like"/>
    <property type="match status" value="1"/>
</dbReference>
<dbReference type="RefSeq" id="WP_090134119.1">
    <property type="nucleotide sequence ID" value="NZ_FOLY01000004.1"/>
</dbReference>
<feature type="domain" description="SAM-dependent MTase RsmB/NOP-type" evidence="14">
    <location>
        <begin position="170"/>
        <end position="443"/>
    </location>
</feature>
<dbReference type="InterPro" id="IPR054728">
    <property type="entry name" value="RsmB-like_ferredoxin"/>
</dbReference>
<dbReference type="PANTHER" id="PTHR22807:SF61">
    <property type="entry name" value="NOL1_NOP2_SUN FAMILY PROTEIN _ ANTITERMINATION NUSB DOMAIN-CONTAINING PROTEIN"/>
    <property type="match status" value="1"/>
</dbReference>
<keyword evidence="4" id="KW-0963">Cytoplasm</keyword>
<dbReference type="GO" id="GO:0070475">
    <property type="term" value="P:rRNA base methylation"/>
    <property type="evidence" value="ECO:0007669"/>
    <property type="project" value="TreeGrafter"/>
</dbReference>
<evidence type="ECO:0000256" key="12">
    <source>
        <dbReference type="ARBA" id="ARBA00047283"/>
    </source>
</evidence>
<evidence type="ECO:0000259" key="14">
    <source>
        <dbReference type="PROSITE" id="PS51686"/>
    </source>
</evidence>
<proteinExistence type="inferred from homology"/>
<comment type="catalytic activity">
    <reaction evidence="12">
        <text>cytidine(967) in 16S rRNA + S-adenosyl-L-methionine = 5-methylcytidine(967) in 16S rRNA + S-adenosyl-L-homocysteine + H(+)</text>
        <dbReference type="Rhea" id="RHEA:42748"/>
        <dbReference type="Rhea" id="RHEA-COMP:10219"/>
        <dbReference type="Rhea" id="RHEA-COMP:10220"/>
        <dbReference type="ChEBI" id="CHEBI:15378"/>
        <dbReference type="ChEBI" id="CHEBI:57856"/>
        <dbReference type="ChEBI" id="CHEBI:59789"/>
        <dbReference type="ChEBI" id="CHEBI:74483"/>
        <dbReference type="ChEBI" id="CHEBI:82748"/>
        <dbReference type="EC" id="2.1.1.176"/>
    </reaction>
</comment>
<dbReference type="Pfam" id="PF22458">
    <property type="entry name" value="RsmF-B_ferredox"/>
    <property type="match status" value="1"/>
</dbReference>
<evidence type="ECO:0000256" key="8">
    <source>
        <dbReference type="ARBA" id="ARBA00022691"/>
    </source>
</evidence>
<evidence type="ECO:0000256" key="6">
    <source>
        <dbReference type="ARBA" id="ARBA00022603"/>
    </source>
</evidence>
<dbReference type="PROSITE" id="PS51686">
    <property type="entry name" value="SAM_MT_RSMB_NOP"/>
    <property type="match status" value="1"/>
</dbReference>
<dbReference type="Proteomes" id="UP000199046">
    <property type="component" value="Unassembled WGS sequence"/>
</dbReference>
<keyword evidence="6 13" id="KW-0489">Methyltransferase</keyword>
<dbReference type="NCBIfam" id="TIGR00563">
    <property type="entry name" value="rsmB"/>
    <property type="match status" value="1"/>
</dbReference>
<feature type="binding site" evidence="13">
    <location>
        <position position="314"/>
    </location>
    <ligand>
        <name>S-adenosyl-L-methionine</name>
        <dbReference type="ChEBI" id="CHEBI:59789"/>
    </ligand>
</feature>
<dbReference type="Gene3D" id="3.30.70.1170">
    <property type="entry name" value="Sun protein, domain 3"/>
    <property type="match status" value="1"/>
</dbReference>
<feature type="active site" description="Nucleophile" evidence="13">
    <location>
        <position position="385"/>
    </location>
</feature>
<gene>
    <name evidence="15" type="ORF">SAMN05421848_2334</name>
</gene>
<evidence type="ECO:0000256" key="7">
    <source>
        <dbReference type="ARBA" id="ARBA00022679"/>
    </source>
</evidence>
<evidence type="ECO:0000256" key="13">
    <source>
        <dbReference type="PROSITE-ProRule" id="PRU01023"/>
    </source>
</evidence>
<dbReference type="InterPro" id="IPR023267">
    <property type="entry name" value="RCMT"/>
</dbReference>
<organism evidence="15 16">
    <name type="scientific">Kushneria avicenniae</name>
    <dbReference type="NCBI Taxonomy" id="402385"/>
    <lineage>
        <taxon>Bacteria</taxon>
        <taxon>Pseudomonadati</taxon>
        <taxon>Pseudomonadota</taxon>
        <taxon>Gammaproteobacteria</taxon>
        <taxon>Oceanospirillales</taxon>
        <taxon>Halomonadaceae</taxon>
        <taxon>Kushneria</taxon>
    </lineage>
</organism>
<dbReference type="NCBIfam" id="NF008149">
    <property type="entry name" value="PRK10901.1"/>
    <property type="match status" value="1"/>
</dbReference>
<dbReference type="Pfam" id="PF01189">
    <property type="entry name" value="Methyltr_RsmB-F"/>
    <property type="match status" value="1"/>
</dbReference>
<dbReference type="CDD" id="cd02440">
    <property type="entry name" value="AdoMet_MTases"/>
    <property type="match status" value="1"/>
</dbReference>
<dbReference type="InterPro" id="IPR035926">
    <property type="entry name" value="NusB-like_sf"/>
</dbReference>
<dbReference type="AlphaFoldDB" id="A0A1I1L9W0"/>
<dbReference type="SUPFAM" id="SSF53335">
    <property type="entry name" value="S-adenosyl-L-methionine-dependent methyltransferases"/>
    <property type="match status" value="1"/>
</dbReference>
<dbReference type="InterPro" id="IPR001678">
    <property type="entry name" value="MeTrfase_RsmB-F_NOP2_dom"/>
</dbReference>
<keyword evidence="16" id="KW-1185">Reference proteome</keyword>
<sequence length="445" mass="48468">MSRQRASRTGRALGVRAHAARALALVLNQRGALSSDVPEGIAPRDHGLYRALCFGVCRALPQLEAIAATLLKSPFKQRDQDIHALLLIGLYQLFHMRIPTHAAVGETAGGARELNKEWATRVLNGCLRRADRERDTLLTAVEQTPSVAHWHPQWLLDRLEKAWPDQWRDIAAANNVPGPMTVRVNRQHQSRTAWLERLEGAGLAARECAFSEDGLTLTTPCDVDQLPGFQAGDVSVQDEAAQLAAALLLDGLEPSSTPLRLLDACSAPGGKSAHLLERAPDSALTALDSDAGRIERVRETLARLTLSATLVTSDATDNDWWDGTPFDGILLDAPCSGTGVIRRHPDIKALRREEDIAELAVLQARLLDAQWQRLAPGGRLLYATCSVLPEENADQMTAFLARTADARALLITADWGQPSGDGRQLMPTVDGHDGFFYALLEKRAG</sequence>